<dbReference type="OrthoDB" id="9811121at2"/>
<dbReference type="Pfam" id="PF00795">
    <property type="entry name" value="CN_hydrolase"/>
    <property type="match status" value="1"/>
</dbReference>
<dbReference type="PANTHER" id="PTHR23088">
    <property type="entry name" value="NITRILASE-RELATED"/>
    <property type="match status" value="1"/>
</dbReference>
<evidence type="ECO:0000256" key="2">
    <source>
        <dbReference type="ARBA" id="ARBA00022801"/>
    </source>
</evidence>
<dbReference type="GO" id="GO:0006107">
    <property type="term" value="P:oxaloacetate metabolic process"/>
    <property type="evidence" value="ECO:0007669"/>
    <property type="project" value="TreeGrafter"/>
</dbReference>
<dbReference type="RefSeq" id="WP_114296933.1">
    <property type="nucleotide sequence ID" value="NZ_QPJT01000005.1"/>
</dbReference>
<accession>A0A369BA28</accession>
<dbReference type="EMBL" id="QPJT01000005">
    <property type="protein sequence ID" value="RCX18389.1"/>
    <property type="molecule type" value="Genomic_DNA"/>
</dbReference>
<evidence type="ECO:0000259" key="3">
    <source>
        <dbReference type="PROSITE" id="PS50263"/>
    </source>
</evidence>
<evidence type="ECO:0000313" key="5">
    <source>
        <dbReference type="Proteomes" id="UP000253034"/>
    </source>
</evidence>
<keyword evidence="5" id="KW-1185">Reference proteome</keyword>
<dbReference type="InterPro" id="IPR045254">
    <property type="entry name" value="Nit1/2_C-N_Hydrolase"/>
</dbReference>
<dbReference type="Gene3D" id="3.60.110.10">
    <property type="entry name" value="Carbon-nitrogen hydrolase"/>
    <property type="match status" value="1"/>
</dbReference>
<dbReference type="SUPFAM" id="SSF56317">
    <property type="entry name" value="Carbon-nitrogen hydrolase"/>
    <property type="match status" value="1"/>
</dbReference>
<dbReference type="GO" id="GO:0050152">
    <property type="term" value="F:omega-amidase activity"/>
    <property type="evidence" value="ECO:0007669"/>
    <property type="project" value="TreeGrafter"/>
</dbReference>
<dbReference type="PROSITE" id="PS01227">
    <property type="entry name" value="UPF0012"/>
    <property type="match status" value="1"/>
</dbReference>
<dbReference type="PANTHER" id="PTHR23088:SF30">
    <property type="entry name" value="OMEGA-AMIDASE NIT2"/>
    <property type="match status" value="1"/>
</dbReference>
<dbReference type="PROSITE" id="PS50263">
    <property type="entry name" value="CN_HYDROLASE"/>
    <property type="match status" value="1"/>
</dbReference>
<proteinExistence type="inferred from homology"/>
<evidence type="ECO:0000313" key="4">
    <source>
        <dbReference type="EMBL" id="RCX18389.1"/>
    </source>
</evidence>
<dbReference type="GO" id="GO:0006528">
    <property type="term" value="P:asparagine metabolic process"/>
    <property type="evidence" value="ECO:0007669"/>
    <property type="project" value="TreeGrafter"/>
</dbReference>
<dbReference type="InterPro" id="IPR003010">
    <property type="entry name" value="C-N_Hydrolase"/>
</dbReference>
<sequence length="276" mass="30848">MEEKLRLAICQMKVTENKEGNIQKAFDMIRTAAKNHIDMVLLPEMFICPYDNSKFEAFSEDPDDSPLLGGLSQLSKQHNIFIAAGTIPEKTGDRVYNTSFIFDREGKVAAKYSKAHLFDIDIPGRITFKESDVLSPGSGITTFDMGLCKVGVAICYDVRFPEFFKLMALRDVKLIILPASFNMVTGPAHWELLMRCRSVDNQVYIAAASAARDTGAGYVSYANSMVVDPWGTVTARAGEGEEIIYADIDLQAVGRIRNELPLLKNRRTDIYDLREI</sequence>
<dbReference type="InterPro" id="IPR036526">
    <property type="entry name" value="C-N_Hydrolase_sf"/>
</dbReference>
<protein>
    <submittedName>
        <fullName evidence="4">Putative amidohydrolase</fullName>
    </submittedName>
</protein>
<comment type="similarity">
    <text evidence="1">Belongs to the carbon-nitrogen hydrolase superfamily. NIT1/NIT2 family.</text>
</comment>
<dbReference type="AlphaFoldDB" id="A0A369BA28"/>
<feature type="domain" description="CN hydrolase" evidence="3">
    <location>
        <begin position="5"/>
        <end position="250"/>
    </location>
</feature>
<dbReference type="InterPro" id="IPR001110">
    <property type="entry name" value="UPF0012_CS"/>
</dbReference>
<reference evidence="4 5" key="1">
    <citation type="submission" date="2018-07" db="EMBL/GenBank/DDBJ databases">
        <title>Genomic Encyclopedia of Type Strains, Phase IV (KMG-IV): sequencing the most valuable type-strain genomes for metagenomic binning, comparative biology and taxonomic classification.</title>
        <authorList>
            <person name="Goeker M."/>
        </authorList>
    </citation>
    <scope>NUCLEOTIDE SEQUENCE [LARGE SCALE GENOMIC DNA]</scope>
    <source>
        <strain evidence="4 5">DSM 27016</strain>
    </source>
</reference>
<evidence type="ECO:0000256" key="1">
    <source>
        <dbReference type="ARBA" id="ARBA00010613"/>
    </source>
</evidence>
<name>A0A369BA28_9FIRM</name>
<dbReference type="GO" id="GO:0006541">
    <property type="term" value="P:glutamine metabolic process"/>
    <property type="evidence" value="ECO:0007669"/>
    <property type="project" value="TreeGrafter"/>
</dbReference>
<gene>
    <name evidence="4" type="ORF">DFR58_105153</name>
</gene>
<keyword evidence="2 4" id="KW-0378">Hydrolase</keyword>
<dbReference type="CDD" id="cd07572">
    <property type="entry name" value="nit"/>
    <property type="match status" value="1"/>
</dbReference>
<comment type="caution">
    <text evidence="4">The sequence shown here is derived from an EMBL/GenBank/DDBJ whole genome shotgun (WGS) entry which is preliminary data.</text>
</comment>
<dbReference type="Proteomes" id="UP000253034">
    <property type="component" value="Unassembled WGS sequence"/>
</dbReference>
<organism evidence="4 5">
    <name type="scientific">Anaerobacterium chartisolvens</name>
    <dbReference type="NCBI Taxonomy" id="1297424"/>
    <lineage>
        <taxon>Bacteria</taxon>
        <taxon>Bacillati</taxon>
        <taxon>Bacillota</taxon>
        <taxon>Clostridia</taxon>
        <taxon>Eubacteriales</taxon>
        <taxon>Oscillospiraceae</taxon>
        <taxon>Anaerobacterium</taxon>
    </lineage>
</organism>